<dbReference type="GO" id="GO:0005694">
    <property type="term" value="C:chromosome"/>
    <property type="evidence" value="ECO:0007669"/>
    <property type="project" value="InterPro"/>
</dbReference>
<feature type="domain" description="SMC hinge" evidence="9">
    <location>
        <begin position="529"/>
        <end position="631"/>
    </location>
</feature>
<dbReference type="AlphaFoldDB" id="A0A317ZD36"/>
<dbReference type="GO" id="GO:0006260">
    <property type="term" value="P:DNA replication"/>
    <property type="evidence" value="ECO:0007669"/>
    <property type="project" value="UniProtKB-UniRule"/>
</dbReference>
<dbReference type="PIRSF" id="PIRSF005719">
    <property type="entry name" value="SMC"/>
    <property type="match status" value="1"/>
</dbReference>
<dbReference type="InterPro" id="IPR010935">
    <property type="entry name" value="SMC_hinge"/>
</dbReference>
<dbReference type="Gene3D" id="3.40.50.300">
    <property type="entry name" value="P-loop containing nucleotide triphosphate hydrolases"/>
    <property type="match status" value="2"/>
</dbReference>
<comment type="caution">
    <text evidence="6">Lacks conserved residue(s) required for the propagation of feature annotation.</text>
</comment>
<protein>
    <recommendedName>
        <fullName evidence="6">Chromosome partition protein Smc</fullName>
    </recommendedName>
</protein>
<dbReference type="Pfam" id="PF06470">
    <property type="entry name" value="SMC_hinge"/>
    <property type="match status" value="1"/>
</dbReference>
<dbReference type="GO" id="GO:0003677">
    <property type="term" value="F:DNA binding"/>
    <property type="evidence" value="ECO:0007669"/>
    <property type="project" value="UniProtKB-UniRule"/>
</dbReference>
<evidence type="ECO:0000256" key="4">
    <source>
        <dbReference type="ARBA" id="ARBA00023054"/>
    </source>
</evidence>
<keyword evidence="2 6" id="KW-0547">Nucleotide-binding</keyword>
<comment type="caution">
    <text evidence="10">The sequence shown here is derived from an EMBL/GenBank/DDBJ whole genome shotgun (WGS) entry which is preliminary data.</text>
</comment>
<dbReference type="GO" id="GO:0007062">
    <property type="term" value="P:sister chromatid cohesion"/>
    <property type="evidence" value="ECO:0007669"/>
    <property type="project" value="InterPro"/>
</dbReference>
<dbReference type="HAMAP" id="MF_01894">
    <property type="entry name" value="Smc_prok"/>
    <property type="match status" value="1"/>
</dbReference>
<keyword evidence="4 6" id="KW-0175">Coiled coil</keyword>
<dbReference type="SUPFAM" id="SSF75553">
    <property type="entry name" value="Smc hinge domain"/>
    <property type="match status" value="1"/>
</dbReference>
<dbReference type="GO" id="GO:0016887">
    <property type="term" value="F:ATP hydrolysis activity"/>
    <property type="evidence" value="ECO:0007669"/>
    <property type="project" value="InterPro"/>
</dbReference>
<evidence type="ECO:0000256" key="1">
    <source>
        <dbReference type="ARBA" id="ARBA00022490"/>
    </source>
</evidence>
<evidence type="ECO:0000313" key="11">
    <source>
        <dbReference type="Proteomes" id="UP000247099"/>
    </source>
</evidence>
<dbReference type="InParanoid" id="A0A317ZD36"/>
<dbReference type="InterPro" id="IPR011890">
    <property type="entry name" value="SMC_prok"/>
</dbReference>
<comment type="similarity">
    <text evidence="6">Belongs to the SMC family.</text>
</comment>
<dbReference type="RefSeq" id="WP_110132055.1">
    <property type="nucleotide sequence ID" value="NZ_QHJQ01000012.1"/>
</dbReference>
<evidence type="ECO:0000256" key="2">
    <source>
        <dbReference type="ARBA" id="ARBA00022741"/>
    </source>
</evidence>
<dbReference type="PANTHER" id="PTHR18937">
    <property type="entry name" value="STRUCTURAL MAINTENANCE OF CHROMOSOMES SMC FAMILY MEMBER"/>
    <property type="match status" value="1"/>
</dbReference>
<gene>
    <name evidence="6 10" type="primary">smc</name>
    <name evidence="10" type="ORF">DDZ13_13840</name>
</gene>
<dbReference type="InterPro" id="IPR003395">
    <property type="entry name" value="RecF/RecN/SMC_N"/>
</dbReference>
<dbReference type="GO" id="GO:0007059">
    <property type="term" value="P:chromosome segregation"/>
    <property type="evidence" value="ECO:0007669"/>
    <property type="project" value="UniProtKB-UniRule"/>
</dbReference>
<sequence>MYLKEIVISGFKSFADRTRFDLRPGVTAVVGPNGCGKSNIVDAIRWVLGEQSAKALRGASMQDVIFEGTDKRKALPTCEVALTFTDCEAELGTQFNEVEISRRVTRDGGSDYYINGKVSRLKDIQRLFANTGVGRVSYSFMLQGQIDQILSTNPAERRTIFEEAAGITLYKAQRKEALNKLALVDANLARVTDVIEEVSRQIGSLKRQASKALRYQRLKHRLTHLDLSFNAYRYAQLNESIESVATRAEELKKKLESHTESLESDESVLTEKKVTRAELAHKMEELQQRVYALRSEKENAENQSEFSGIRAKDLENRIVEFKKEISELEAQKTELAEKAKSETENKQMHLGVVDDSDRIFRDRNNDLVAAQEKLGEMEAELQNRRQEVLHAENRINRARSQCTTLEVDLKTYQVKHASLTENILTLKEEAKSLEQALSEIQRLLAKRRAEQTASEAAVEQARNDSREIVGQFRGLQERIQEQDRGIARKTAQLNVLEGLQAKFEGFGEGAKAILGDKLGDIVSKDAVTILSKELKVDPAYTGALEALLGSSVDALYIGDAAKALSVIGKLDSALLGRACLQVSVDAAAKAGVKDLPDGLVAAGSVIQARHESVESPVQSLLRDCYFAENLESFIEFWKANPEFHFLLVATKNGELIDCRGLIHGGKDSGQKSSSLLEREAEIRKLRTEIEAERKQLNALREEASALEDKRNAAEATVEEQRQRQGELASEVSGLVAEERNQQQKIEQNARNRSESEDELAKLDAKHGDSVKELETAREDLAAAEKGLGDARQNGTDLEEEINRAREVRDQKREALADVRLELAEKKQRLESADRALSEVQRETANLQHRILRRNQEIDTLNEQIEEFKQTSSAEQAKTEELEKTLAVATEQLDTDREKVKKLDAEIAEIDGGLAGRRSEGRNFDQEMTKLEVRLAEERSQLGFIQSTAQDDYQTELSEIDWKAELWEANIEFEKRVNLDDLDDPDKIAAQPKGERRDPNEEELAEMDRTDWSAIEEEVGELKGRIANMGPVNLDAISEYADLKERHDFLKGQSEDLWNSKNKLVETIDEINETSQTLFRDTFEQVRKNFAFTYEKISGGGESDLQLVDSEDPLESGIEIIARPPGTRLKSVTLLSGGQRTMAAVALLFGIYMVKPSPFCVLDEIDAALDDANIGRFCDTLHGFTDKSQFLIITHNKRTISNADTVFGVTMPEKGVSTLLSMRFSRESGKPVMKAAEGSQPF</sequence>
<dbReference type="GO" id="GO:0005737">
    <property type="term" value="C:cytoplasm"/>
    <property type="evidence" value="ECO:0007669"/>
    <property type="project" value="UniProtKB-SubCell"/>
</dbReference>
<evidence type="ECO:0000256" key="3">
    <source>
        <dbReference type="ARBA" id="ARBA00022840"/>
    </source>
</evidence>
<feature type="region of interest" description="Disordered" evidence="7">
    <location>
        <begin position="982"/>
        <end position="1004"/>
    </location>
</feature>
<reference evidence="10 11" key="1">
    <citation type="submission" date="2018-05" db="EMBL/GenBank/DDBJ databases">
        <title>Coraliomargarita sinensis sp. nov., isolated from a marine solar saltern.</title>
        <authorList>
            <person name="Zhou L.Y."/>
        </authorList>
    </citation>
    <scope>NUCLEOTIDE SEQUENCE [LARGE SCALE GENOMIC DNA]</scope>
    <source>
        <strain evidence="10 11">WN38</strain>
    </source>
</reference>
<comment type="subcellular location">
    <subcellularLocation>
        <location evidence="6">Cytoplasm</location>
    </subcellularLocation>
</comment>
<evidence type="ECO:0000256" key="7">
    <source>
        <dbReference type="SAM" id="MobiDB-lite"/>
    </source>
</evidence>
<feature type="compositionally biased region" description="Basic and acidic residues" evidence="7">
    <location>
        <begin position="736"/>
        <end position="771"/>
    </location>
</feature>
<dbReference type="EMBL" id="QHJQ01000012">
    <property type="protein sequence ID" value="PXA03145.1"/>
    <property type="molecule type" value="Genomic_DNA"/>
</dbReference>
<dbReference type="NCBIfam" id="TIGR02168">
    <property type="entry name" value="SMC_prok_B"/>
    <property type="match status" value="1"/>
</dbReference>
<feature type="coiled-coil region" evidence="6">
    <location>
        <begin position="234"/>
        <end position="453"/>
    </location>
</feature>
<dbReference type="Gene3D" id="1.10.287.1490">
    <property type="match status" value="1"/>
</dbReference>
<proteinExistence type="inferred from homology"/>
<evidence type="ECO:0000313" key="10">
    <source>
        <dbReference type="EMBL" id="PXA03145.1"/>
    </source>
</evidence>
<keyword evidence="11" id="KW-1185">Reference proteome</keyword>
<organism evidence="10 11">
    <name type="scientific">Coraliomargarita sinensis</name>
    <dbReference type="NCBI Taxonomy" id="2174842"/>
    <lineage>
        <taxon>Bacteria</taxon>
        <taxon>Pseudomonadati</taxon>
        <taxon>Verrucomicrobiota</taxon>
        <taxon>Opitutia</taxon>
        <taxon>Puniceicoccales</taxon>
        <taxon>Coraliomargaritaceae</taxon>
        <taxon>Coraliomargarita</taxon>
    </lineage>
</organism>
<evidence type="ECO:0000259" key="8">
    <source>
        <dbReference type="Pfam" id="PF02463"/>
    </source>
</evidence>
<dbReference type="Gene3D" id="3.30.70.1620">
    <property type="match status" value="1"/>
</dbReference>
<keyword evidence="5 6" id="KW-0238">DNA-binding</keyword>
<dbReference type="InterPro" id="IPR024704">
    <property type="entry name" value="SMC"/>
</dbReference>
<dbReference type="InterPro" id="IPR036277">
    <property type="entry name" value="SMC_hinge_sf"/>
</dbReference>
<dbReference type="InterPro" id="IPR027417">
    <property type="entry name" value="P-loop_NTPase"/>
</dbReference>
<dbReference type="Gene3D" id="1.20.1060.20">
    <property type="match status" value="1"/>
</dbReference>
<accession>A0A317ZD36</accession>
<comment type="function">
    <text evidence="6">Required for chromosome condensation and partitioning.</text>
</comment>
<name>A0A317ZD36_9BACT</name>
<keyword evidence="1 6" id="KW-0963">Cytoplasm</keyword>
<feature type="binding site" evidence="6">
    <location>
        <begin position="32"/>
        <end position="39"/>
    </location>
    <ligand>
        <name>ATP</name>
        <dbReference type="ChEBI" id="CHEBI:30616"/>
    </ligand>
</feature>
<dbReference type="SUPFAM" id="SSF52540">
    <property type="entry name" value="P-loop containing nucleoside triphosphate hydrolases"/>
    <property type="match status" value="1"/>
</dbReference>
<dbReference type="GO" id="GO:0005524">
    <property type="term" value="F:ATP binding"/>
    <property type="evidence" value="ECO:0007669"/>
    <property type="project" value="UniProtKB-UniRule"/>
</dbReference>
<comment type="domain">
    <text evidence="6">Contains large globular domains required for ATP hydrolysis at each terminus and a third globular domain forming a flexible hinge near the middle of the molecule. These domains are separated by coiled-coil structures.</text>
</comment>
<feature type="region of interest" description="Disordered" evidence="7">
    <location>
        <begin position="703"/>
        <end position="771"/>
    </location>
</feature>
<evidence type="ECO:0000256" key="6">
    <source>
        <dbReference type="HAMAP-Rule" id="MF_01894"/>
    </source>
</evidence>
<dbReference type="OrthoDB" id="9808768at2"/>
<feature type="domain" description="RecF/RecN/SMC N-terminal" evidence="8">
    <location>
        <begin position="2"/>
        <end position="1216"/>
    </location>
</feature>
<dbReference type="Proteomes" id="UP000247099">
    <property type="component" value="Unassembled WGS sequence"/>
</dbReference>
<dbReference type="Pfam" id="PF02463">
    <property type="entry name" value="SMC_N"/>
    <property type="match status" value="1"/>
</dbReference>
<evidence type="ECO:0000259" key="9">
    <source>
        <dbReference type="Pfam" id="PF06470"/>
    </source>
</evidence>
<comment type="subunit">
    <text evidence="6">Homodimer.</text>
</comment>
<feature type="compositionally biased region" description="Basic and acidic residues" evidence="7">
    <location>
        <begin position="703"/>
        <end position="724"/>
    </location>
</feature>
<dbReference type="GO" id="GO:0030261">
    <property type="term" value="P:chromosome condensation"/>
    <property type="evidence" value="ECO:0007669"/>
    <property type="project" value="InterPro"/>
</dbReference>
<evidence type="ECO:0000256" key="5">
    <source>
        <dbReference type="ARBA" id="ARBA00023125"/>
    </source>
</evidence>
<keyword evidence="3 6" id="KW-0067">ATP-binding</keyword>